<protein>
    <submittedName>
        <fullName evidence="3">LuxR family transcriptional regulator</fullName>
    </submittedName>
</protein>
<keyword evidence="1" id="KW-1133">Transmembrane helix</keyword>
<name>A0A5C1Q7Y2_9SPIO</name>
<dbReference type="Pfam" id="PF00196">
    <property type="entry name" value="GerE"/>
    <property type="match status" value="1"/>
</dbReference>
<dbReference type="InterPro" id="IPR036388">
    <property type="entry name" value="WH-like_DNA-bd_sf"/>
</dbReference>
<sequence length="254" mass="29469">MDKNLSKRFGLYIGIIVFIIFLTDIIVIYNDKGTLKNHYYYFTLLFISLIMVISSRFKIGKYIQVFSLISTTIVSFFLDQSSGYGIGQVIIIVLLSQKYGFFKKNMLIKVILSVLTFISIVVITVLFKKEILFNILPPILFLIVFGASFIIIKYEEIQVYLKKEQLLKEEIFKLKHKIKEINEFVDPVESGLSQTELLVLESLCKYKETNQDLATRLVKSEHTIKSHIKNILNKIGAENRYQLIDLCKGYFTTE</sequence>
<dbReference type="InterPro" id="IPR000792">
    <property type="entry name" value="Tscrpt_reg_LuxR_C"/>
</dbReference>
<feature type="transmembrane region" description="Helical" evidence="1">
    <location>
        <begin position="84"/>
        <end position="101"/>
    </location>
</feature>
<accession>A0A5C1Q7Y2</accession>
<dbReference type="SUPFAM" id="SSF46894">
    <property type="entry name" value="C-terminal effector domain of the bipartite response regulators"/>
    <property type="match status" value="1"/>
</dbReference>
<dbReference type="SMART" id="SM00421">
    <property type="entry name" value="HTH_LUXR"/>
    <property type="match status" value="1"/>
</dbReference>
<dbReference type="Proteomes" id="UP000323824">
    <property type="component" value="Chromosome"/>
</dbReference>
<dbReference type="CDD" id="cd06170">
    <property type="entry name" value="LuxR_C_like"/>
    <property type="match status" value="1"/>
</dbReference>
<dbReference type="AlphaFoldDB" id="A0A5C1Q7Y2"/>
<feature type="domain" description="HTH luxR-type" evidence="2">
    <location>
        <begin position="189"/>
        <end position="247"/>
    </location>
</feature>
<feature type="transmembrane region" description="Helical" evidence="1">
    <location>
        <begin position="108"/>
        <end position="127"/>
    </location>
</feature>
<dbReference type="InterPro" id="IPR016032">
    <property type="entry name" value="Sig_transdc_resp-reg_C-effctor"/>
</dbReference>
<dbReference type="GO" id="GO:0006355">
    <property type="term" value="P:regulation of DNA-templated transcription"/>
    <property type="evidence" value="ECO:0007669"/>
    <property type="project" value="InterPro"/>
</dbReference>
<feature type="transmembrane region" description="Helical" evidence="1">
    <location>
        <begin position="39"/>
        <end position="55"/>
    </location>
</feature>
<reference evidence="3 4" key="2">
    <citation type="submission" date="2019-09" db="EMBL/GenBank/DDBJ databases">
        <title>Complete Genome Sequence and Methylome Analysis of free living Spirochaetas.</title>
        <authorList>
            <person name="Leshcheva N."/>
            <person name="Mikheeva N."/>
        </authorList>
    </citation>
    <scope>NUCLEOTIDE SEQUENCE [LARGE SCALE GENOMIC DNA]</scope>
    <source>
        <strain evidence="3 4">P</strain>
    </source>
</reference>
<dbReference type="GO" id="GO:0003677">
    <property type="term" value="F:DNA binding"/>
    <property type="evidence" value="ECO:0007669"/>
    <property type="project" value="InterPro"/>
</dbReference>
<dbReference type="RefSeq" id="WP_149566829.1">
    <property type="nucleotide sequence ID" value="NZ_CP035807.1"/>
</dbReference>
<organism evidence="3 4">
    <name type="scientific">Thiospirochaeta perfilievii</name>
    <dbReference type="NCBI Taxonomy" id="252967"/>
    <lineage>
        <taxon>Bacteria</taxon>
        <taxon>Pseudomonadati</taxon>
        <taxon>Spirochaetota</taxon>
        <taxon>Spirochaetia</taxon>
        <taxon>Spirochaetales</taxon>
        <taxon>Spirochaetaceae</taxon>
        <taxon>Thiospirochaeta</taxon>
    </lineage>
</organism>
<dbReference type="EMBL" id="CP035807">
    <property type="protein sequence ID" value="QEN03571.1"/>
    <property type="molecule type" value="Genomic_DNA"/>
</dbReference>
<keyword evidence="1" id="KW-0812">Transmembrane</keyword>
<feature type="transmembrane region" description="Helical" evidence="1">
    <location>
        <begin position="133"/>
        <end position="152"/>
    </location>
</feature>
<feature type="transmembrane region" description="Helical" evidence="1">
    <location>
        <begin position="9"/>
        <end position="27"/>
    </location>
</feature>
<proteinExistence type="predicted"/>
<evidence type="ECO:0000256" key="1">
    <source>
        <dbReference type="SAM" id="Phobius"/>
    </source>
</evidence>
<gene>
    <name evidence="3" type="ORF">EW093_02275</name>
</gene>
<reference evidence="3 4" key="1">
    <citation type="submission" date="2019-02" db="EMBL/GenBank/DDBJ databases">
        <authorList>
            <person name="Fomenkov A."/>
            <person name="Dubinina G."/>
            <person name="Grabovich M."/>
            <person name="Vincze T."/>
            <person name="Roberts R.J."/>
        </authorList>
    </citation>
    <scope>NUCLEOTIDE SEQUENCE [LARGE SCALE GENOMIC DNA]</scope>
    <source>
        <strain evidence="3 4">P</strain>
    </source>
</reference>
<evidence type="ECO:0000313" key="4">
    <source>
        <dbReference type="Proteomes" id="UP000323824"/>
    </source>
</evidence>
<evidence type="ECO:0000259" key="2">
    <source>
        <dbReference type="SMART" id="SM00421"/>
    </source>
</evidence>
<keyword evidence="1" id="KW-0472">Membrane</keyword>
<dbReference type="Gene3D" id="1.10.10.10">
    <property type="entry name" value="Winged helix-like DNA-binding domain superfamily/Winged helix DNA-binding domain"/>
    <property type="match status" value="1"/>
</dbReference>
<keyword evidence="4" id="KW-1185">Reference proteome</keyword>
<evidence type="ECO:0000313" key="3">
    <source>
        <dbReference type="EMBL" id="QEN03571.1"/>
    </source>
</evidence>
<dbReference type="OrthoDB" id="966138at2"/>
<dbReference type="KEGG" id="sper:EW093_02275"/>